<reference evidence="1" key="1">
    <citation type="submission" date="2014-11" db="EMBL/GenBank/DDBJ databases">
        <authorList>
            <person name="Amaro Gonzalez C."/>
        </authorList>
    </citation>
    <scope>NUCLEOTIDE SEQUENCE</scope>
</reference>
<proteinExistence type="predicted"/>
<reference evidence="1" key="2">
    <citation type="journal article" date="2015" name="Fish Shellfish Immunol.">
        <title>Early steps in the European eel (Anguilla anguilla)-Vibrio vulnificus interaction in the gills: Role of the RtxA13 toxin.</title>
        <authorList>
            <person name="Callol A."/>
            <person name="Pajuelo D."/>
            <person name="Ebbesson L."/>
            <person name="Teles M."/>
            <person name="MacKenzie S."/>
            <person name="Amaro C."/>
        </authorList>
    </citation>
    <scope>NUCLEOTIDE SEQUENCE</scope>
</reference>
<accession>A0A0E9W2N6</accession>
<sequence length="59" mass="6798">MIHCSSIPTLIILSASSVNPRTQRMKEKIQQMFLGKMNPQVLPESMYHLGLHQCIMRET</sequence>
<dbReference type="EMBL" id="GBXM01023996">
    <property type="protein sequence ID" value="JAH84581.1"/>
    <property type="molecule type" value="Transcribed_RNA"/>
</dbReference>
<dbReference type="AlphaFoldDB" id="A0A0E9W2N6"/>
<evidence type="ECO:0000313" key="1">
    <source>
        <dbReference type="EMBL" id="JAH84581.1"/>
    </source>
</evidence>
<protein>
    <submittedName>
        <fullName evidence="1">Uncharacterized protein</fullName>
    </submittedName>
</protein>
<organism evidence="1">
    <name type="scientific">Anguilla anguilla</name>
    <name type="common">European freshwater eel</name>
    <name type="synonym">Muraena anguilla</name>
    <dbReference type="NCBI Taxonomy" id="7936"/>
    <lineage>
        <taxon>Eukaryota</taxon>
        <taxon>Metazoa</taxon>
        <taxon>Chordata</taxon>
        <taxon>Craniata</taxon>
        <taxon>Vertebrata</taxon>
        <taxon>Euteleostomi</taxon>
        <taxon>Actinopterygii</taxon>
        <taxon>Neopterygii</taxon>
        <taxon>Teleostei</taxon>
        <taxon>Anguilliformes</taxon>
        <taxon>Anguillidae</taxon>
        <taxon>Anguilla</taxon>
    </lineage>
</organism>
<name>A0A0E9W2N6_ANGAN</name>